<proteinExistence type="predicted"/>
<sequence length="225" mass="25315">MKELCVKILEFFDRKFFAGFFVYVLVAVLAGWLAEAIKARHWFGAWDVLISRYFISLRSDWLTFLMKCVTQLGGAELGGVIVIAILLFLTLKKRYMHSVALALAVGVSYLASLSVKHIFSRPRPLANPLVPEDGFSFPSSHAAVGIALYGILMYFLISHFEKTWQKALVVIFGSALILAIGASRIYLAVHWPSDVIGGYIFGGLWLGIIIWLVRSWRAQEKQMRV</sequence>
<keyword evidence="1" id="KW-1133">Transmembrane helix</keyword>
<evidence type="ECO:0000313" key="3">
    <source>
        <dbReference type="EMBL" id="KKT60692.1"/>
    </source>
</evidence>
<dbReference type="InterPro" id="IPR036938">
    <property type="entry name" value="PAP2/HPO_sf"/>
</dbReference>
<feature type="transmembrane region" description="Helical" evidence="1">
    <location>
        <begin position="72"/>
        <end position="91"/>
    </location>
</feature>
<dbReference type="CDD" id="cd03392">
    <property type="entry name" value="PAP2_like_2"/>
    <property type="match status" value="1"/>
</dbReference>
<gene>
    <name evidence="3" type="ORF">UW55_C0046G0006</name>
</gene>
<dbReference type="SMART" id="SM00014">
    <property type="entry name" value="acidPPc"/>
    <property type="match status" value="1"/>
</dbReference>
<comment type="caution">
    <text evidence="3">The sequence shown here is derived from an EMBL/GenBank/DDBJ whole genome shotgun (WGS) entry which is preliminary data.</text>
</comment>
<feature type="transmembrane region" description="Helical" evidence="1">
    <location>
        <begin position="98"/>
        <end position="119"/>
    </location>
</feature>
<dbReference type="PANTHER" id="PTHR14969:SF13">
    <property type="entry name" value="AT30094P"/>
    <property type="match status" value="1"/>
</dbReference>
<feature type="transmembrane region" description="Helical" evidence="1">
    <location>
        <begin position="16"/>
        <end position="34"/>
    </location>
</feature>
<keyword evidence="1" id="KW-0472">Membrane</keyword>
<organism evidence="3 4">
    <name type="scientific">Candidatus Giovannonibacteria bacterium GW2011_GWA2_44_26</name>
    <dbReference type="NCBI Taxonomy" id="1618648"/>
    <lineage>
        <taxon>Bacteria</taxon>
        <taxon>Candidatus Giovannoniibacteriota</taxon>
    </lineage>
</organism>
<dbReference type="PANTHER" id="PTHR14969">
    <property type="entry name" value="SPHINGOSINE-1-PHOSPHATE PHOSPHOHYDROLASE"/>
    <property type="match status" value="1"/>
</dbReference>
<feature type="transmembrane region" description="Helical" evidence="1">
    <location>
        <begin position="139"/>
        <end position="157"/>
    </location>
</feature>
<dbReference type="AlphaFoldDB" id="A0A0G1KWL6"/>
<dbReference type="Proteomes" id="UP000033945">
    <property type="component" value="Unassembled WGS sequence"/>
</dbReference>
<protein>
    <submittedName>
        <fullName evidence="3">Phosphoesterase PA-phosphatase related protein</fullName>
    </submittedName>
</protein>
<accession>A0A0G1KWL6</accession>
<keyword evidence="1" id="KW-0812">Transmembrane</keyword>
<evidence type="ECO:0000259" key="2">
    <source>
        <dbReference type="SMART" id="SM00014"/>
    </source>
</evidence>
<evidence type="ECO:0000256" key="1">
    <source>
        <dbReference type="SAM" id="Phobius"/>
    </source>
</evidence>
<feature type="transmembrane region" description="Helical" evidence="1">
    <location>
        <begin position="169"/>
        <end position="189"/>
    </location>
</feature>
<dbReference type="Pfam" id="PF01569">
    <property type="entry name" value="PAP2"/>
    <property type="match status" value="1"/>
</dbReference>
<reference evidence="3 4" key="1">
    <citation type="journal article" date="2015" name="Nature">
        <title>rRNA introns, odd ribosomes, and small enigmatic genomes across a large radiation of phyla.</title>
        <authorList>
            <person name="Brown C.T."/>
            <person name="Hug L.A."/>
            <person name="Thomas B.C."/>
            <person name="Sharon I."/>
            <person name="Castelle C.J."/>
            <person name="Singh A."/>
            <person name="Wilkins M.J."/>
            <person name="Williams K.H."/>
            <person name="Banfield J.F."/>
        </authorList>
    </citation>
    <scope>NUCLEOTIDE SEQUENCE [LARGE SCALE GENOMIC DNA]</scope>
</reference>
<dbReference type="InterPro" id="IPR000326">
    <property type="entry name" value="PAP2/HPO"/>
</dbReference>
<name>A0A0G1KWL6_9BACT</name>
<dbReference type="EMBL" id="LCIT01000046">
    <property type="protein sequence ID" value="KKT60692.1"/>
    <property type="molecule type" value="Genomic_DNA"/>
</dbReference>
<dbReference type="SUPFAM" id="SSF48317">
    <property type="entry name" value="Acid phosphatase/Vanadium-dependent haloperoxidase"/>
    <property type="match status" value="1"/>
</dbReference>
<dbReference type="Gene3D" id="1.20.144.10">
    <property type="entry name" value="Phosphatidic acid phosphatase type 2/haloperoxidase"/>
    <property type="match status" value="2"/>
</dbReference>
<evidence type="ECO:0000313" key="4">
    <source>
        <dbReference type="Proteomes" id="UP000033945"/>
    </source>
</evidence>
<feature type="domain" description="Phosphatidic acid phosphatase type 2/haloperoxidase" evidence="2">
    <location>
        <begin position="99"/>
        <end position="210"/>
    </location>
</feature>
<feature type="transmembrane region" description="Helical" evidence="1">
    <location>
        <begin position="195"/>
        <end position="213"/>
    </location>
</feature>